<evidence type="ECO:0000313" key="3">
    <source>
        <dbReference type="Proteomes" id="UP001147830"/>
    </source>
</evidence>
<dbReference type="EMBL" id="JAOANI010000014">
    <property type="protein sequence ID" value="MCT7358541.1"/>
    <property type="molecule type" value="Genomic_DNA"/>
</dbReference>
<proteinExistence type="predicted"/>
<comment type="caution">
    <text evidence="2">The sequence shown here is derived from an EMBL/GenBank/DDBJ whole genome shotgun (WGS) entry which is preliminary data.</text>
</comment>
<dbReference type="AlphaFoldDB" id="A0A9X2WE91"/>
<evidence type="ECO:0000256" key="1">
    <source>
        <dbReference type="SAM" id="Coils"/>
    </source>
</evidence>
<name>A0A9X2WE91_9GAMM</name>
<feature type="coiled-coil region" evidence="1">
    <location>
        <begin position="6"/>
        <end position="61"/>
    </location>
</feature>
<sequence>MDDLKQQQLKRRLRSAIGDIDEMKAQLAEVRRCCAELAAAMRQIREDAEQAKLEAERRKRIKRVV</sequence>
<gene>
    <name evidence="2" type="ORF">NYR02_05840</name>
</gene>
<organism evidence="2 3">
    <name type="scientific">Thalassolituus pacificus</name>
    <dbReference type="NCBI Taxonomy" id="2975440"/>
    <lineage>
        <taxon>Bacteria</taxon>
        <taxon>Pseudomonadati</taxon>
        <taxon>Pseudomonadota</taxon>
        <taxon>Gammaproteobacteria</taxon>
        <taxon>Oceanospirillales</taxon>
        <taxon>Oceanospirillaceae</taxon>
        <taxon>Thalassolituus</taxon>
    </lineage>
</organism>
<dbReference type="RefSeq" id="WP_260975446.1">
    <property type="nucleotide sequence ID" value="NZ_JAOANI010000014.1"/>
</dbReference>
<protein>
    <submittedName>
        <fullName evidence="2">Uncharacterized protein</fullName>
    </submittedName>
</protein>
<evidence type="ECO:0000313" key="2">
    <source>
        <dbReference type="EMBL" id="MCT7358541.1"/>
    </source>
</evidence>
<accession>A0A9X2WE91</accession>
<keyword evidence="3" id="KW-1185">Reference proteome</keyword>
<reference evidence="2" key="2">
    <citation type="submission" date="2022-08" db="EMBL/GenBank/DDBJ databases">
        <authorList>
            <person name="Dong C."/>
        </authorList>
    </citation>
    <scope>NUCLEOTIDE SEQUENCE</scope>
    <source>
        <strain evidence="2">59MF3M-4</strain>
    </source>
</reference>
<reference evidence="2" key="1">
    <citation type="journal article" date="2022" name="Front. Microbiol.">
        <title>Genome-based taxonomic rearrangement of Oceanobacter-related bacteria including the description of Thalassolituus hydrocarbonoclasticus sp. nov. and Thalassolituus pacificus sp. nov. and emended description of the genus Thalassolituus.</title>
        <authorList>
            <person name="Dong C."/>
            <person name="Wei L."/>
            <person name="Wang J."/>
            <person name="Lai Q."/>
            <person name="Huang Z."/>
            <person name="Shao Z."/>
        </authorList>
    </citation>
    <scope>NUCLEOTIDE SEQUENCE</scope>
    <source>
        <strain evidence="2">59MF3M-4</strain>
    </source>
</reference>
<dbReference type="Proteomes" id="UP001147830">
    <property type="component" value="Unassembled WGS sequence"/>
</dbReference>
<keyword evidence="1" id="KW-0175">Coiled coil</keyword>